<accession>A0A7W7PY87</accession>
<sequence>MTERLVLPLTLTLLSDWHIGSGSGSHGRVDMSVQRDEDGLPFVPATTLSGIWRDACESVVFALDGGRRGPWHAWLEFLFGSQPTQESRGDVTTERTGPPRPAALLVDSLRFPVPLRRLLRDKPQLVEAAVFLKPGVKVDAVSGRAEDRSFRFEEMARGGTVLIGQAELSDRTLLDGEQKACAGALLDAAARLVESVGRRRRRGAGRCRLDVGALPADWRWLEEHRTPPPVPPAAGPTPTPAALPAPRPGRDDAPWEIADLRLILRRPLIAPERKVGNEVRSRTYVPGFVMLPAVLRSLSSPDAAVAARAGDLVITNAVVEVDGRQGEPAPLALVRRKGGAEEEQFNLLAESPAEGVHTEDFDGLYTGPYRPGEPVSVASCRIVENTHNTIGDLEQRPVRAVGGLFTYQAIAAGTVLRAQVRVRAGTLRPGWQKRLTGRWRLGTARKDGYGLTDVTATVPQAPAPRPLPEAGRTLRVRLLSDALVNDERLRPSTQPRHLAAELGRALGVVLRPADEQGGEHPVRFSERHRSDPWHSKWGLPRNSLLGMWAGSCLSFDVVDGVVTADAVRRVEQSGIGLRRAEGYGQVRIADPLLHAAFRGRGGGTSGGDGATDGGFGPSVGTDTAGGAGDLDEFDGPLLVLEEAAWRTGIQRAAETLAATAPGRARGIGPGHEKVPPAQLGTLRMFAAQVNAPSDPRIVSWLDGLDRVRGASTERHGPWPQETVADLRRLFTDGDEVWTRLPFPEEQQAPLAHPDRAARLRERLWGHAVRTLVDDCLTAHRRAAETEEGAR</sequence>
<feature type="compositionally biased region" description="Pro residues" evidence="3">
    <location>
        <begin position="227"/>
        <end position="247"/>
    </location>
</feature>
<dbReference type="AlphaFoldDB" id="A0A7W7PY87"/>
<dbReference type="Pfam" id="PF03787">
    <property type="entry name" value="RAMPs"/>
    <property type="match status" value="1"/>
</dbReference>
<evidence type="ECO:0000256" key="1">
    <source>
        <dbReference type="ARBA" id="ARBA00023118"/>
    </source>
</evidence>
<evidence type="ECO:0000256" key="3">
    <source>
        <dbReference type="SAM" id="MobiDB-lite"/>
    </source>
</evidence>
<dbReference type="InterPro" id="IPR052216">
    <property type="entry name" value="CRISPR_Csm3_endoribonuclease"/>
</dbReference>
<keyword evidence="1" id="KW-0051">Antiviral defense</keyword>
<dbReference type="CDD" id="cd09726">
    <property type="entry name" value="RAMP_I_III"/>
    <property type="match status" value="1"/>
</dbReference>
<evidence type="ECO:0000259" key="4">
    <source>
        <dbReference type="Pfam" id="PF03787"/>
    </source>
</evidence>
<dbReference type="PANTHER" id="PTHR35579:SF3">
    <property type="entry name" value="CRISPR SYSTEM CMS ENDORIBONUCLEASE CSM3"/>
    <property type="match status" value="1"/>
</dbReference>
<feature type="region of interest" description="Disordered" evidence="3">
    <location>
        <begin position="223"/>
        <end position="248"/>
    </location>
</feature>
<comment type="subunit">
    <text evidence="2">Part of the Csm effector complex that includes Cas10, Csm2, Csm3, Csm4 and Csm5.</text>
</comment>
<gene>
    <name evidence="5" type="ORF">FHS37_007572</name>
</gene>
<evidence type="ECO:0000313" key="6">
    <source>
        <dbReference type="Proteomes" id="UP000579523"/>
    </source>
</evidence>
<dbReference type="InterPro" id="IPR005537">
    <property type="entry name" value="RAMP_III_fam"/>
</dbReference>
<keyword evidence="6" id="KW-1185">Reference proteome</keyword>
<feature type="domain" description="CRISPR type III-associated protein" evidence="4">
    <location>
        <begin position="10"/>
        <end position="208"/>
    </location>
</feature>
<evidence type="ECO:0000256" key="2">
    <source>
        <dbReference type="ARBA" id="ARBA00093789"/>
    </source>
</evidence>
<dbReference type="EMBL" id="JACHJI010000030">
    <property type="protein sequence ID" value="MBB4903475.1"/>
    <property type="molecule type" value="Genomic_DNA"/>
</dbReference>
<dbReference type="Proteomes" id="UP000579523">
    <property type="component" value="Unassembled WGS sequence"/>
</dbReference>
<evidence type="ECO:0000313" key="5">
    <source>
        <dbReference type="EMBL" id="MBB4903475.1"/>
    </source>
</evidence>
<organism evidence="5 6">
    <name type="scientific">Streptomyces griseomycini</name>
    <dbReference type="NCBI Taxonomy" id="66895"/>
    <lineage>
        <taxon>Bacteria</taxon>
        <taxon>Bacillati</taxon>
        <taxon>Actinomycetota</taxon>
        <taxon>Actinomycetes</taxon>
        <taxon>Kitasatosporales</taxon>
        <taxon>Streptomycetaceae</taxon>
        <taxon>Streptomyces</taxon>
    </lineage>
</organism>
<dbReference type="RefSeq" id="WP_184829525.1">
    <property type="nucleotide sequence ID" value="NZ_BMTK01000041.1"/>
</dbReference>
<protein>
    <submittedName>
        <fullName evidence="5">CRISPR-associated protein Csx10</fullName>
    </submittedName>
</protein>
<name>A0A7W7PY87_9ACTN</name>
<proteinExistence type="predicted"/>
<reference evidence="5 6" key="1">
    <citation type="submission" date="2020-08" db="EMBL/GenBank/DDBJ databases">
        <title>Genomic Encyclopedia of Type Strains, Phase III (KMG-III): the genomes of soil and plant-associated and newly described type strains.</title>
        <authorList>
            <person name="Whitman W."/>
        </authorList>
    </citation>
    <scope>NUCLEOTIDE SEQUENCE [LARGE SCALE GENOMIC DNA]</scope>
    <source>
        <strain evidence="5 6">CECT 3273</strain>
    </source>
</reference>
<dbReference type="PANTHER" id="PTHR35579">
    <property type="entry name" value="CRISPR SYSTEM CMS ENDORIBONUCLEASE CSM3"/>
    <property type="match status" value="1"/>
</dbReference>
<comment type="caution">
    <text evidence="5">The sequence shown here is derived from an EMBL/GenBank/DDBJ whole genome shotgun (WGS) entry which is preliminary data.</text>
</comment>
<dbReference type="GO" id="GO:0051607">
    <property type="term" value="P:defense response to virus"/>
    <property type="evidence" value="ECO:0007669"/>
    <property type="project" value="UniProtKB-KW"/>
</dbReference>